<dbReference type="Gene3D" id="3.40.50.1100">
    <property type="match status" value="2"/>
</dbReference>
<dbReference type="PROSITE" id="PS50206">
    <property type="entry name" value="RHODANESE_3"/>
    <property type="match status" value="1"/>
</dbReference>
<reference evidence="2" key="2">
    <citation type="submission" date="2023-05" db="EMBL/GenBank/DDBJ databases">
        <authorList>
            <consortium name="Lawrence Berkeley National Laboratory"/>
            <person name="Steindorff A."/>
            <person name="Hensen N."/>
            <person name="Bonometti L."/>
            <person name="Westerberg I."/>
            <person name="Brannstrom I.O."/>
            <person name="Guillou S."/>
            <person name="Cros-Aarteil S."/>
            <person name="Calhoun S."/>
            <person name="Haridas S."/>
            <person name="Kuo A."/>
            <person name="Mondo S."/>
            <person name="Pangilinan J."/>
            <person name="Riley R."/>
            <person name="Labutti K."/>
            <person name="Andreopoulos B."/>
            <person name="Lipzen A."/>
            <person name="Chen C."/>
            <person name="Yanf M."/>
            <person name="Daum C."/>
            <person name="Ng V."/>
            <person name="Clum A."/>
            <person name="Ohm R."/>
            <person name="Martin F."/>
            <person name="Silar P."/>
            <person name="Natvig D."/>
            <person name="Lalanne C."/>
            <person name="Gautier V."/>
            <person name="Ament-Velasquez S.L."/>
            <person name="Kruys A."/>
            <person name="Hutchinson M.I."/>
            <person name="Powell A.J."/>
            <person name="Barry K."/>
            <person name="Miller A.N."/>
            <person name="Grigoriev I.V."/>
            <person name="Debuchy R."/>
            <person name="Gladieux P."/>
            <person name="Thoren M.H."/>
            <person name="Johannesson H."/>
        </authorList>
    </citation>
    <scope>NUCLEOTIDE SEQUENCE</scope>
    <source>
        <strain evidence="2">CBS 757.83</strain>
    </source>
</reference>
<dbReference type="PANTHER" id="PTHR10314">
    <property type="entry name" value="CYSTATHIONINE BETA-SYNTHASE"/>
    <property type="match status" value="1"/>
</dbReference>
<reference evidence="2" key="1">
    <citation type="journal article" date="2023" name="Mol. Phylogenet. Evol.">
        <title>Genome-scale phylogeny and comparative genomics of the fungal order Sordariales.</title>
        <authorList>
            <person name="Hensen N."/>
            <person name="Bonometti L."/>
            <person name="Westerberg I."/>
            <person name="Brannstrom I.O."/>
            <person name="Guillou S."/>
            <person name="Cros-Aarteil S."/>
            <person name="Calhoun S."/>
            <person name="Haridas S."/>
            <person name="Kuo A."/>
            <person name="Mondo S."/>
            <person name="Pangilinan J."/>
            <person name="Riley R."/>
            <person name="LaButti K."/>
            <person name="Andreopoulos B."/>
            <person name="Lipzen A."/>
            <person name="Chen C."/>
            <person name="Yan M."/>
            <person name="Daum C."/>
            <person name="Ng V."/>
            <person name="Clum A."/>
            <person name="Steindorff A."/>
            <person name="Ohm R.A."/>
            <person name="Martin F."/>
            <person name="Silar P."/>
            <person name="Natvig D.O."/>
            <person name="Lalanne C."/>
            <person name="Gautier V."/>
            <person name="Ament-Velasquez S.L."/>
            <person name="Kruys A."/>
            <person name="Hutchinson M.I."/>
            <person name="Powell A.J."/>
            <person name="Barry K."/>
            <person name="Miller A.N."/>
            <person name="Grigoriev I.V."/>
            <person name="Debuchy R."/>
            <person name="Gladieux P."/>
            <person name="Hiltunen Thoren M."/>
            <person name="Johannesson H."/>
        </authorList>
    </citation>
    <scope>NUCLEOTIDE SEQUENCE</scope>
    <source>
        <strain evidence="2">CBS 757.83</strain>
    </source>
</reference>
<dbReference type="InterPro" id="IPR050214">
    <property type="entry name" value="Cys_Synth/Cystath_Beta-Synth"/>
</dbReference>
<dbReference type="CDD" id="cd00158">
    <property type="entry name" value="RHOD"/>
    <property type="match status" value="1"/>
</dbReference>
<evidence type="ECO:0000313" key="2">
    <source>
        <dbReference type="EMBL" id="KAK4096461.1"/>
    </source>
</evidence>
<dbReference type="Pfam" id="PF00291">
    <property type="entry name" value="PALP"/>
    <property type="match status" value="1"/>
</dbReference>
<evidence type="ECO:0000259" key="1">
    <source>
        <dbReference type="PROSITE" id="PS50206"/>
    </source>
</evidence>
<gene>
    <name evidence="2" type="ORF">N658DRAFT_360995</name>
</gene>
<dbReference type="InterPro" id="IPR036052">
    <property type="entry name" value="TrpB-like_PALP_sf"/>
</dbReference>
<accession>A0AAN6SXB5</accession>
<organism evidence="2 3">
    <name type="scientific">Parathielavia hyrcaniae</name>
    <dbReference type="NCBI Taxonomy" id="113614"/>
    <lineage>
        <taxon>Eukaryota</taxon>
        <taxon>Fungi</taxon>
        <taxon>Dikarya</taxon>
        <taxon>Ascomycota</taxon>
        <taxon>Pezizomycotina</taxon>
        <taxon>Sordariomycetes</taxon>
        <taxon>Sordariomycetidae</taxon>
        <taxon>Sordariales</taxon>
        <taxon>Chaetomiaceae</taxon>
        <taxon>Parathielavia</taxon>
    </lineage>
</organism>
<feature type="domain" description="Rhodanese" evidence="1">
    <location>
        <begin position="451"/>
        <end position="565"/>
    </location>
</feature>
<dbReference type="EMBL" id="MU863713">
    <property type="protein sequence ID" value="KAK4096461.1"/>
    <property type="molecule type" value="Genomic_DNA"/>
</dbReference>
<keyword evidence="3" id="KW-1185">Reference proteome</keyword>
<dbReference type="SUPFAM" id="SSF53686">
    <property type="entry name" value="Tryptophan synthase beta subunit-like PLP-dependent enzymes"/>
    <property type="match status" value="1"/>
</dbReference>
<sequence length="567" mass="62249">MISPNNVFRGPNSVADFFDPEKSPPVPLVEIPDRLNPYKKDGVRIYAKLLTHLPAQNVKSLPALKMLRGTPEAGKKTIVEASSGSTVLSLGILARVLWGNEHVNAYVTNKKHPESLYMLRFFGITPHLYGGLAQQEPTDPTGIMCRLRRLARKREDIVYPGQYDNENNWKAHEQWTGPQILRQLPEINLFCTTVGTGGCITGTSSYLKSQKPSVRTLGVFNVFGDPTPGPRHFENFNSCGFPWAQTVDTFVDVASVDSYRMSMRLSREGLIAGPSSGQALRGLLDYVGQLNETDELRQLADPATGEVSCVFTCSDLPYQYLPMYFQKLGPDEFPSIQNEILLQCDQLKHDERWILTPSAAEELLRFRPKPTSYSASYKNAAADISEITLEPVAETKQAYSVTPRPTPKPSLFPSCIGSLFKSKPRSTALKTAQSGQPRCCAVHAPLATANPPSTPLILDLRSKAAFRTKHVPGSLSAPLAGLTPDLADGDLFGVPEAVFSVWNSIQALFGTQEILDCLEEEADWGRRAVVVVCYDGDASRLVTATLRDRGVEAFSVQGGFAGVQGWL</sequence>
<dbReference type="Gene3D" id="3.40.250.10">
    <property type="entry name" value="Rhodanese-like domain"/>
    <property type="match status" value="1"/>
</dbReference>
<dbReference type="AlphaFoldDB" id="A0AAN6SXB5"/>
<dbReference type="Proteomes" id="UP001305647">
    <property type="component" value="Unassembled WGS sequence"/>
</dbReference>
<protein>
    <submittedName>
        <fullName evidence="2">Tryptophan synthase beta subunit-like PLP-dependent enzyme</fullName>
    </submittedName>
</protein>
<proteinExistence type="predicted"/>
<dbReference type="InterPro" id="IPR001763">
    <property type="entry name" value="Rhodanese-like_dom"/>
</dbReference>
<dbReference type="SUPFAM" id="SSF52821">
    <property type="entry name" value="Rhodanese/Cell cycle control phosphatase"/>
    <property type="match status" value="1"/>
</dbReference>
<dbReference type="InterPro" id="IPR001926">
    <property type="entry name" value="TrpB-like_PALP"/>
</dbReference>
<evidence type="ECO:0000313" key="3">
    <source>
        <dbReference type="Proteomes" id="UP001305647"/>
    </source>
</evidence>
<dbReference type="Pfam" id="PF00581">
    <property type="entry name" value="Rhodanese"/>
    <property type="match status" value="1"/>
</dbReference>
<comment type="caution">
    <text evidence="2">The sequence shown here is derived from an EMBL/GenBank/DDBJ whole genome shotgun (WGS) entry which is preliminary data.</text>
</comment>
<dbReference type="InterPro" id="IPR036873">
    <property type="entry name" value="Rhodanese-like_dom_sf"/>
</dbReference>
<name>A0AAN6SXB5_9PEZI</name>